<comment type="caution">
    <text evidence="3">The sequence shown here is derived from an EMBL/GenBank/DDBJ whole genome shotgun (WGS) entry which is preliminary data.</text>
</comment>
<sequence length="772" mass="84643">MMVTKMMIRYQIKHFISAWALSGLLLASCSSATEIGTDPSDPNNPNNPSDPSNPANPSVVVAIQAADYDNGGTLLEGENTLTNVRGCLFVDGKMTAVYEPSESKNTGDYTFSIENNEGTFYVLANAGTTPDWNDLLAAGTTEKEFLASTQGLQNGKPISFFSGSTPLDNKKNVTLPLKRGVARFDLLIRSVGNAAVETLTLDGAMLSTGCFPDSASTMWMEQGSLTFTPSTPYTDDTKGVAYLYEQPTAGATLTAHVVTDGKAYDLEAKLPETIQRNHIYVITVLQGMVESDMQLTVEEWEQGSDTEVVPDFAGDITVNTQTSELPNSVVVSADKKEVTLPASATDMLLALDCNDELEVQPVTDYPITVEPVTATKALTGTNLFRIRKELYAPGVPADQVALRFRRKGLNDVFKEDKIVLHLSANQTSIEGEITFDRDRYRYDFGRYVDNELGRMTLPVGKELIAEAPEGEDPWVKIISDESNPQIARIIGGWHPNDPKADGRTQTARLVIRNTDGTEREEYTISRQNWGLPVVKFGNNWWCKYNLRGDATSFTDQISIKNDLADDAALADYLTNCDASILLDAMGDCYQGGNVQGLPLKHNGTGFYFEGMKASAQDFGGVNPTSMAPAGYQIPAKADLAVFGANEDYNLGGIDNTPRTFVNTIGKTVKIRVIELDATFLNQHYGNVSLYEFTSDEGTFVLCGLGHQWDTTVGNISVKSLIVATYGQTGKSWTMEGYANSVKKNQNWWKYTTHNSTKTRIIRCIKTPVEYIY</sequence>
<evidence type="ECO:0000256" key="2">
    <source>
        <dbReference type="SAM" id="SignalP"/>
    </source>
</evidence>
<organism evidence="3 4">
    <name type="scientific">Candidatus Rikenella faecigallinarum</name>
    <dbReference type="NCBI Taxonomy" id="2838745"/>
    <lineage>
        <taxon>Bacteria</taxon>
        <taxon>Pseudomonadati</taxon>
        <taxon>Bacteroidota</taxon>
        <taxon>Bacteroidia</taxon>
        <taxon>Bacteroidales</taxon>
        <taxon>Rikenellaceae</taxon>
        <taxon>Rikenella</taxon>
    </lineage>
</organism>
<reference evidence="3" key="1">
    <citation type="journal article" date="2021" name="PeerJ">
        <title>Extensive microbial diversity within the chicken gut microbiome revealed by metagenomics and culture.</title>
        <authorList>
            <person name="Gilroy R."/>
            <person name="Ravi A."/>
            <person name="Getino M."/>
            <person name="Pursley I."/>
            <person name="Horton D.L."/>
            <person name="Alikhan N.F."/>
            <person name="Baker D."/>
            <person name="Gharbi K."/>
            <person name="Hall N."/>
            <person name="Watson M."/>
            <person name="Adriaenssens E.M."/>
            <person name="Foster-Nyarko E."/>
            <person name="Jarju S."/>
            <person name="Secka A."/>
            <person name="Antonio M."/>
            <person name="Oren A."/>
            <person name="Chaudhuri R.R."/>
            <person name="La Ragione R."/>
            <person name="Hildebrand F."/>
            <person name="Pallen M.J."/>
        </authorList>
    </citation>
    <scope>NUCLEOTIDE SEQUENCE</scope>
    <source>
        <strain evidence="3">ChiBcec15-1070</strain>
    </source>
</reference>
<dbReference type="EMBL" id="DXHL01000025">
    <property type="protein sequence ID" value="HIW10886.1"/>
    <property type="molecule type" value="Genomic_DNA"/>
</dbReference>
<feature type="region of interest" description="Disordered" evidence="1">
    <location>
        <begin position="35"/>
        <end position="57"/>
    </location>
</feature>
<feature type="signal peptide" evidence="2">
    <location>
        <begin position="1"/>
        <end position="32"/>
    </location>
</feature>
<reference evidence="3" key="2">
    <citation type="submission" date="2021-04" db="EMBL/GenBank/DDBJ databases">
        <authorList>
            <person name="Gilroy R."/>
        </authorList>
    </citation>
    <scope>NUCLEOTIDE SEQUENCE</scope>
    <source>
        <strain evidence="3">ChiBcec15-1070</strain>
    </source>
</reference>
<dbReference type="Proteomes" id="UP000823926">
    <property type="component" value="Unassembled WGS sequence"/>
</dbReference>
<gene>
    <name evidence="3" type="ORF">H9888_05210</name>
</gene>
<name>A0A9D1QF33_9BACT</name>
<evidence type="ECO:0000313" key="4">
    <source>
        <dbReference type="Proteomes" id="UP000823926"/>
    </source>
</evidence>
<dbReference type="PROSITE" id="PS51257">
    <property type="entry name" value="PROKAR_LIPOPROTEIN"/>
    <property type="match status" value="1"/>
</dbReference>
<accession>A0A9D1QF33</accession>
<proteinExistence type="predicted"/>
<evidence type="ECO:0000256" key="1">
    <source>
        <dbReference type="SAM" id="MobiDB-lite"/>
    </source>
</evidence>
<keyword evidence="2" id="KW-0732">Signal</keyword>
<feature type="chain" id="PRO_5038867208" evidence="2">
    <location>
        <begin position="33"/>
        <end position="772"/>
    </location>
</feature>
<evidence type="ECO:0000313" key="3">
    <source>
        <dbReference type="EMBL" id="HIW10886.1"/>
    </source>
</evidence>
<protein>
    <submittedName>
        <fullName evidence="3">FimB/Mfa2 family fimbrial subunit</fullName>
    </submittedName>
</protein>
<dbReference type="AlphaFoldDB" id="A0A9D1QF33"/>